<sequence>MILLSGLIGALIGALVGAIFNFWKMRRDEFASRCDEVCEAVHSVALEASEYWSTKYDEQNKALLAEARIRGAQDLCDGLYAELRLRFSPEEAAILDELMSELLDALTGGEFTEEKREADVLRTRLSMQTASAVILGIRKAHHNTMPFSSAARTMGENRHRSLSLPTWWKEGKTNPALWAKPDT</sequence>
<reference evidence="2" key="1">
    <citation type="submission" date="2019-04" db="EMBL/GenBank/DDBJ databases">
        <title>Whole genome sequencing of cave bacteria.</title>
        <authorList>
            <person name="Gan H.M."/>
            <person name="Barton H."/>
            <person name="Savka M.A."/>
        </authorList>
    </citation>
    <scope>NUCLEOTIDE SEQUENCE [LARGE SCALE GENOMIC DNA]</scope>
    <source>
        <strain evidence="2">LC387</strain>
    </source>
</reference>
<dbReference type="STRING" id="211460.YH63_10610"/>
<name>A0A4U6BM23_9BRAD</name>
<comment type="caution">
    <text evidence="2">The sequence shown here is derived from an EMBL/GenBank/DDBJ whole genome shotgun (WGS) entry which is preliminary data.</text>
</comment>
<evidence type="ECO:0000313" key="2">
    <source>
        <dbReference type="EMBL" id="TKT71420.1"/>
    </source>
</evidence>
<gene>
    <name evidence="2" type="ORF">YH63_008340</name>
</gene>
<accession>A0A4U6BM23</accession>
<proteinExistence type="predicted"/>
<organism evidence="2 3">
    <name type="scientific">Afipia massiliensis</name>
    <dbReference type="NCBI Taxonomy" id="211460"/>
    <lineage>
        <taxon>Bacteria</taxon>
        <taxon>Pseudomonadati</taxon>
        <taxon>Pseudomonadota</taxon>
        <taxon>Alphaproteobacteria</taxon>
        <taxon>Hyphomicrobiales</taxon>
        <taxon>Nitrobacteraceae</taxon>
        <taxon>Afipia</taxon>
    </lineage>
</organism>
<dbReference type="AlphaFoldDB" id="A0A4U6BM23"/>
<dbReference type="EMBL" id="LBIA02000001">
    <property type="protein sequence ID" value="TKT71420.1"/>
    <property type="molecule type" value="Genomic_DNA"/>
</dbReference>
<keyword evidence="1" id="KW-0812">Transmembrane</keyword>
<dbReference type="OrthoDB" id="9998670at2"/>
<keyword evidence="1" id="KW-0472">Membrane</keyword>
<dbReference type="RefSeq" id="WP_046828005.1">
    <property type="nucleotide sequence ID" value="NZ_LBIA02000001.1"/>
</dbReference>
<keyword evidence="1" id="KW-1133">Transmembrane helix</keyword>
<dbReference type="CDD" id="cd12087">
    <property type="entry name" value="TM_EGFR-like"/>
    <property type="match status" value="1"/>
</dbReference>
<feature type="transmembrane region" description="Helical" evidence="1">
    <location>
        <begin position="6"/>
        <end position="23"/>
    </location>
</feature>
<keyword evidence="3" id="KW-1185">Reference proteome</keyword>
<evidence type="ECO:0000256" key="1">
    <source>
        <dbReference type="SAM" id="Phobius"/>
    </source>
</evidence>
<evidence type="ECO:0000313" key="3">
    <source>
        <dbReference type="Proteomes" id="UP000034832"/>
    </source>
</evidence>
<dbReference type="Proteomes" id="UP000034832">
    <property type="component" value="Unassembled WGS sequence"/>
</dbReference>
<protein>
    <submittedName>
        <fullName evidence="2">Uncharacterized protein</fullName>
    </submittedName>
</protein>